<keyword evidence="1" id="KW-1015">Disulfide bond</keyword>
<dbReference type="Pfam" id="PF00014">
    <property type="entry name" value="Kunitz_BPTI"/>
    <property type="match status" value="1"/>
</dbReference>
<dbReference type="Proteomes" id="UP000261660">
    <property type="component" value="Unplaced"/>
</dbReference>
<reference evidence="3" key="1">
    <citation type="submission" date="2025-08" db="UniProtKB">
        <authorList>
            <consortium name="Ensembl"/>
        </authorList>
    </citation>
    <scope>IDENTIFICATION</scope>
</reference>
<sequence>RPSCDRTTGPCRARLSRWYFDHQEGRCAQFTYGGCGGNRNNFESEEYCMSVCGSVSKSGAQQATVSSPPQLPNAAPHWFFSNLPFYSGLLKNKTCHK</sequence>
<dbReference type="Gene3D" id="4.10.410.10">
    <property type="entry name" value="Pancreatic trypsin inhibitor Kunitz domain"/>
    <property type="match status" value="1"/>
</dbReference>
<keyword evidence="4" id="KW-1185">Reference proteome</keyword>
<dbReference type="InParanoid" id="A0A3Q3NFT5"/>
<dbReference type="GO" id="GO:0004867">
    <property type="term" value="F:serine-type endopeptidase inhibitor activity"/>
    <property type="evidence" value="ECO:0007669"/>
    <property type="project" value="InterPro"/>
</dbReference>
<dbReference type="PROSITE" id="PS50279">
    <property type="entry name" value="BPTI_KUNITZ_2"/>
    <property type="match status" value="1"/>
</dbReference>
<dbReference type="Ensembl" id="ENSLBET00000034695.1">
    <property type="protein sequence ID" value="ENSLBEP00000033230.1"/>
    <property type="gene ID" value="ENSLBEG00000025035.1"/>
</dbReference>
<name>A0A3Q3NFT5_9LABR</name>
<dbReference type="InterPro" id="IPR002223">
    <property type="entry name" value="Kunitz_BPTI"/>
</dbReference>
<dbReference type="PROSITE" id="PS00280">
    <property type="entry name" value="BPTI_KUNITZ_1"/>
    <property type="match status" value="1"/>
</dbReference>
<dbReference type="GO" id="GO:0005615">
    <property type="term" value="C:extracellular space"/>
    <property type="evidence" value="ECO:0007669"/>
    <property type="project" value="TreeGrafter"/>
</dbReference>
<dbReference type="InterPro" id="IPR020901">
    <property type="entry name" value="Prtase_inh_Kunz-CS"/>
</dbReference>
<dbReference type="STRING" id="56723.ENSLBEP00000033230"/>
<feature type="domain" description="BPTI/Kunitz inhibitor" evidence="2">
    <location>
        <begin position="8"/>
        <end position="52"/>
    </location>
</feature>
<dbReference type="SMART" id="SM00131">
    <property type="entry name" value="KU"/>
    <property type="match status" value="1"/>
</dbReference>
<reference evidence="3" key="2">
    <citation type="submission" date="2025-09" db="UniProtKB">
        <authorList>
            <consortium name="Ensembl"/>
        </authorList>
    </citation>
    <scope>IDENTIFICATION</scope>
</reference>
<dbReference type="InterPro" id="IPR036880">
    <property type="entry name" value="Kunitz_BPTI_sf"/>
</dbReference>
<accession>A0A3Q3NFT5</accession>
<dbReference type="AlphaFoldDB" id="A0A3Q3NFT5"/>
<proteinExistence type="predicted"/>
<organism evidence="3 4">
    <name type="scientific">Labrus bergylta</name>
    <name type="common">ballan wrasse</name>
    <dbReference type="NCBI Taxonomy" id="56723"/>
    <lineage>
        <taxon>Eukaryota</taxon>
        <taxon>Metazoa</taxon>
        <taxon>Chordata</taxon>
        <taxon>Craniata</taxon>
        <taxon>Vertebrata</taxon>
        <taxon>Euteleostomi</taxon>
        <taxon>Actinopterygii</taxon>
        <taxon>Neopterygii</taxon>
        <taxon>Teleostei</taxon>
        <taxon>Neoteleostei</taxon>
        <taxon>Acanthomorphata</taxon>
        <taxon>Eupercaria</taxon>
        <taxon>Labriformes</taxon>
        <taxon>Labridae</taxon>
        <taxon>Labrus</taxon>
    </lineage>
</organism>
<evidence type="ECO:0000313" key="4">
    <source>
        <dbReference type="Proteomes" id="UP000261660"/>
    </source>
</evidence>
<dbReference type="PRINTS" id="PR00759">
    <property type="entry name" value="BASICPTASE"/>
</dbReference>
<dbReference type="GeneTree" id="ENSGT01150000288132"/>
<evidence type="ECO:0000313" key="3">
    <source>
        <dbReference type="Ensembl" id="ENSLBEP00000033230.1"/>
    </source>
</evidence>
<dbReference type="InterPro" id="IPR050098">
    <property type="entry name" value="TFPI/VKTCI-like"/>
</dbReference>
<dbReference type="PANTHER" id="PTHR10083">
    <property type="entry name" value="KUNITZ-TYPE PROTEASE INHIBITOR-RELATED"/>
    <property type="match status" value="1"/>
</dbReference>
<evidence type="ECO:0000256" key="1">
    <source>
        <dbReference type="ARBA" id="ARBA00023157"/>
    </source>
</evidence>
<protein>
    <recommendedName>
        <fullName evidence="2">BPTI/Kunitz inhibitor domain-containing protein</fullName>
    </recommendedName>
</protein>
<dbReference type="SUPFAM" id="SSF57362">
    <property type="entry name" value="BPTI-like"/>
    <property type="match status" value="1"/>
</dbReference>
<dbReference type="FunFam" id="4.10.410.10:FF:000020">
    <property type="entry name" value="Collagen, type VI, alpha 3"/>
    <property type="match status" value="1"/>
</dbReference>
<dbReference type="PANTHER" id="PTHR10083:SF375">
    <property type="entry name" value="BPTI_KUNITZ INHIBITOR DOMAIN-CONTAINING PROTEIN"/>
    <property type="match status" value="1"/>
</dbReference>
<evidence type="ECO:0000259" key="2">
    <source>
        <dbReference type="PROSITE" id="PS50279"/>
    </source>
</evidence>